<organism evidence="1 2">
    <name type="scientific">Mycobacterium phage MyraDee</name>
    <dbReference type="NCBI Taxonomy" id="2024303"/>
    <lineage>
        <taxon>Viruses</taxon>
        <taxon>Duplodnaviria</taxon>
        <taxon>Heunggongvirae</taxon>
        <taxon>Uroviricota</taxon>
        <taxon>Caudoviricetes</taxon>
        <taxon>Myradeevirus</taxon>
        <taxon>Myradeevirus MyraDee</taxon>
    </lineage>
</organism>
<evidence type="ECO:0000313" key="1">
    <source>
        <dbReference type="EMBL" id="ASR77159.1"/>
    </source>
</evidence>
<evidence type="ECO:0008006" key="3">
    <source>
        <dbReference type="Google" id="ProtNLM"/>
    </source>
</evidence>
<sequence>MTDLVNHPPHYADGWSNGAELIDITENLNFNRGNAVKYTARAGKKDPEKELEDLRKAEFYIQREIRRLGGYVEQDWERNVVAFPIGTADFFLQHLSQPVQPRVWNSLNDVPDDVVVEDSDRDRWKVTDEGVFVSWAVWDDDEITGHDNWREAISDCGRDGYAPFTEVL</sequence>
<reference evidence="2" key="1">
    <citation type="submission" date="2017-05" db="EMBL/GenBank/DDBJ databases">
        <authorList>
            <person name="Song R."/>
            <person name="Chenine A.L."/>
            <person name="Ruprecht R.M."/>
        </authorList>
    </citation>
    <scope>NUCLEOTIDE SEQUENCE [LARGE SCALE GENOMIC DNA]</scope>
</reference>
<gene>
    <name evidence="1" type="ORF">SEA_MYRADEE_51</name>
</gene>
<dbReference type="EMBL" id="MF141539">
    <property type="protein sequence ID" value="ASR77159.1"/>
    <property type="molecule type" value="Genomic_DNA"/>
</dbReference>
<dbReference type="InterPro" id="IPR021739">
    <property type="entry name" value="SaV-like"/>
</dbReference>
<dbReference type="Pfam" id="PF11753">
    <property type="entry name" value="DUF3310"/>
    <property type="match status" value="1"/>
</dbReference>
<name>A0A222YY07_9CAUD</name>
<keyword evidence="2" id="KW-1185">Reference proteome</keyword>
<accession>A0A222YY07</accession>
<evidence type="ECO:0000313" key="2">
    <source>
        <dbReference type="Proteomes" id="UP000225918"/>
    </source>
</evidence>
<dbReference type="Proteomes" id="UP000225918">
    <property type="component" value="Segment"/>
</dbReference>
<proteinExistence type="predicted"/>
<protein>
    <recommendedName>
        <fullName evidence="3">DUF3310 domain-containing protein</fullName>
    </recommendedName>
</protein>